<dbReference type="SUPFAM" id="SSF51126">
    <property type="entry name" value="Pectin lyase-like"/>
    <property type="match status" value="1"/>
</dbReference>
<dbReference type="InterPro" id="IPR012334">
    <property type="entry name" value="Pectin_lyas_fold"/>
</dbReference>
<keyword evidence="3" id="KW-0134">Cell wall</keyword>
<accession>A0AAN7RDI6</accession>
<organism evidence="9 10">
    <name type="scientific">Trapa natans</name>
    <name type="common">Water chestnut</name>
    <dbReference type="NCBI Taxonomy" id="22666"/>
    <lineage>
        <taxon>Eukaryota</taxon>
        <taxon>Viridiplantae</taxon>
        <taxon>Streptophyta</taxon>
        <taxon>Embryophyta</taxon>
        <taxon>Tracheophyta</taxon>
        <taxon>Spermatophyta</taxon>
        <taxon>Magnoliopsida</taxon>
        <taxon>eudicotyledons</taxon>
        <taxon>Gunneridae</taxon>
        <taxon>Pentapetalae</taxon>
        <taxon>rosids</taxon>
        <taxon>malvids</taxon>
        <taxon>Myrtales</taxon>
        <taxon>Lythraceae</taxon>
        <taxon>Trapa</taxon>
    </lineage>
</organism>
<keyword evidence="6 8" id="KW-0326">Glycosidase</keyword>
<dbReference type="InterPro" id="IPR011050">
    <property type="entry name" value="Pectin_lyase_fold/virulence"/>
</dbReference>
<comment type="subcellular location">
    <subcellularLocation>
        <location evidence="1">Secreted</location>
        <location evidence="1">Cell wall</location>
    </subcellularLocation>
</comment>
<name>A0AAN7RDI6_TRANT</name>
<keyword evidence="10" id="KW-1185">Reference proteome</keyword>
<dbReference type="Proteomes" id="UP001346149">
    <property type="component" value="Unassembled WGS sequence"/>
</dbReference>
<dbReference type="Gene3D" id="2.160.20.10">
    <property type="entry name" value="Single-stranded right-handed beta-helix, Pectin lyase-like"/>
    <property type="match status" value="1"/>
</dbReference>
<dbReference type="AlphaFoldDB" id="A0AAN7RDI6"/>
<keyword evidence="4" id="KW-0964">Secreted</keyword>
<evidence type="ECO:0000313" key="10">
    <source>
        <dbReference type="Proteomes" id="UP001346149"/>
    </source>
</evidence>
<evidence type="ECO:0000256" key="7">
    <source>
        <dbReference type="ARBA" id="ARBA00023316"/>
    </source>
</evidence>
<dbReference type="EMBL" id="JAXQNO010000004">
    <property type="protein sequence ID" value="KAK4799202.1"/>
    <property type="molecule type" value="Genomic_DNA"/>
</dbReference>
<evidence type="ECO:0000256" key="5">
    <source>
        <dbReference type="ARBA" id="ARBA00022801"/>
    </source>
</evidence>
<dbReference type="InterPro" id="IPR000743">
    <property type="entry name" value="Glyco_hydro_28"/>
</dbReference>
<evidence type="ECO:0000256" key="8">
    <source>
        <dbReference type="RuleBase" id="RU361169"/>
    </source>
</evidence>
<evidence type="ECO:0000256" key="2">
    <source>
        <dbReference type="ARBA" id="ARBA00008834"/>
    </source>
</evidence>
<dbReference type="Pfam" id="PF00295">
    <property type="entry name" value="Glyco_hydro_28"/>
    <property type="match status" value="1"/>
</dbReference>
<keyword evidence="5 8" id="KW-0378">Hydrolase</keyword>
<dbReference type="GO" id="GO:0004650">
    <property type="term" value="F:polygalacturonase activity"/>
    <property type="evidence" value="ECO:0007669"/>
    <property type="project" value="InterPro"/>
</dbReference>
<sequence length="52" mass="6004">MHFENIKMVNVSNPILIDQQYCPWNQCNRDTSSLVQISDVSFKNIQGLPSLH</sequence>
<evidence type="ECO:0000256" key="4">
    <source>
        <dbReference type="ARBA" id="ARBA00022525"/>
    </source>
</evidence>
<reference evidence="9 10" key="1">
    <citation type="journal article" date="2023" name="Hortic Res">
        <title>Pangenome of water caltrop reveals structural variations and asymmetric subgenome divergence after allopolyploidization.</title>
        <authorList>
            <person name="Zhang X."/>
            <person name="Chen Y."/>
            <person name="Wang L."/>
            <person name="Yuan Y."/>
            <person name="Fang M."/>
            <person name="Shi L."/>
            <person name="Lu R."/>
            <person name="Comes H.P."/>
            <person name="Ma Y."/>
            <person name="Chen Y."/>
            <person name="Huang G."/>
            <person name="Zhou Y."/>
            <person name="Zheng Z."/>
            <person name="Qiu Y."/>
        </authorList>
    </citation>
    <scope>NUCLEOTIDE SEQUENCE [LARGE SCALE GENOMIC DNA]</scope>
    <source>
        <strain evidence="9">F231</strain>
    </source>
</reference>
<comment type="caution">
    <text evidence="9">The sequence shown here is derived from an EMBL/GenBank/DDBJ whole genome shotgun (WGS) entry which is preliminary data.</text>
</comment>
<protein>
    <submittedName>
        <fullName evidence="9">Uncharacterized protein</fullName>
    </submittedName>
</protein>
<evidence type="ECO:0000256" key="3">
    <source>
        <dbReference type="ARBA" id="ARBA00022512"/>
    </source>
</evidence>
<proteinExistence type="inferred from homology"/>
<dbReference type="PANTHER" id="PTHR31375">
    <property type="match status" value="1"/>
</dbReference>
<evidence type="ECO:0000256" key="1">
    <source>
        <dbReference type="ARBA" id="ARBA00004191"/>
    </source>
</evidence>
<comment type="similarity">
    <text evidence="2 8">Belongs to the glycosyl hydrolase 28 family.</text>
</comment>
<dbReference type="GO" id="GO:0071555">
    <property type="term" value="P:cell wall organization"/>
    <property type="evidence" value="ECO:0007669"/>
    <property type="project" value="UniProtKB-KW"/>
</dbReference>
<gene>
    <name evidence="9" type="ORF">SAY86_024567</name>
</gene>
<evidence type="ECO:0000313" key="9">
    <source>
        <dbReference type="EMBL" id="KAK4799202.1"/>
    </source>
</evidence>
<evidence type="ECO:0000256" key="6">
    <source>
        <dbReference type="ARBA" id="ARBA00023295"/>
    </source>
</evidence>
<keyword evidence="7" id="KW-0961">Cell wall biogenesis/degradation</keyword>
<dbReference type="GO" id="GO:0005975">
    <property type="term" value="P:carbohydrate metabolic process"/>
    <property type="evidence" value="ECO:0007669"/>
    <property type="project" value="InterPro"/>
</dbReference>